<organism evidence="1 2">
    <name type="scientific">Fusarium mangiferae</name>
    <name type="common">Mango malformation disease fungus</name>
    <dbReference type="NCBI Taxonomy" id="192010"/>
    <lineage>
        <taxon>Eukaryota</taxon>
        <taxon>Fungi</taxon>
        <taxon>Dikarya</taxon>
        <taxon>Ascomycota</taxon>
        <taxon>Pezizomycotina</taxon>
        <taxon>Sordariomycetes</taxon>
        <taxon>Hypocreomycetidae</taxon>
        <taxon>Hypocreales</taxon>
        <taxon>Nectriaceae</taxon>
        <taxon>Fusarium</taxon>
        <taxon>Fusarium fujikuroi species complex</taxon>
    </lineage>
</organism>
<dbReference type="RefSeq" id="XP_041690928.1">
    <property type="nucleotide sequence ID" value="XM_041825560.1"/>
</dbReference>
<keyword evidence="2" id="KW-1185">Reference proteome</keyword>
<sequence>MTLHIYLCTCARIAFNDDDADPERGDTSWLARGCSAAIEPSLHPYIPIETFVVAIPSATSLPAIVCLMTDCNIIRRIPSHKTS</sequence>
<accession>A0A1L7UBP9</accession>
<dbReference type="GeneID" id="65093445"/>
<dbReference type="AlphaFoldDB" id="A0A1L7UBP9"/>
<reference evidence="2" key="1">
    <citation type="journal article" date="2016" name="Genome Biol. Evol.">
        <title>Comparative 'omics' of the Fusarium fujikuroi species complex highlights differences in genetic potential and metabolite synthesis.</title>
        <authorList>
            <person name="Niehaus E.-M."/>
            <person name="Muensterkoetter M."/>
            <person name="Proctor R.H."/>
            <person name="Brown D.W."/>
            <person name="Sharon A."/>
            <person name="Idan Y."/>
            <person name="Oren-Young L."/>
            <person name="Sieber C.M."/>
            <person name="Novak O."/>
            <person name="Pencik A."/>
            <person name="Tarkowska D."/>
            <person name="Hromadova K."/>
            <person name="Freeman S."/>
            <person name="Maymon M."/>
            <person name="Elazar M."/>
            <person name="Youssef S.A."/>
            <person name="El-Shabrawy E.S.M."/>
            <person name="Shalaby A.B.A."/>
            <person name="Houterman P."/>
            <person name="Brock N.L."/>
            <person name="Burkhardt I."/>
            <person name="Tsavkelova E.A."/>
            <person name="Dickschat J.S."/>
            <person name="Galuszka P."/>
            <person name="Gueldener U."/>
            <person name="Tudzynski B."/>
        </authorList>
    </citation>
    <scope>NUCLEOTIDE SEQUENCE [LARGE SCALE GENOMIC DNA]</scope>
    <source>
        <strain evidence="2">MRC7560</strain>
    </source>
</reference>
<dbReference type="EMBL" id="FCQH01000022">
    <property type="protein sequence ID" value="CVL08140.1"/>
    <property type="molecule type" value="Genomic_DNA"/>
</dbReference>
<evidence type="ECO:0000313" key="2">
    <source>
        <dbReference type="Proteomes" id="UP000184255"/>
    </source>
</evidence>
<name>A0A1L7UBP9_FUSMA</name>
<protein>
    <submittedName>
        <fullName evidence="1">Uncharacterized protein</fullName>
    </submittedName>
</protein>
<comment type="caution">
    <text evidence="1">The sequence shown here is derived from an EMBL/GenBank/DDBJ whole genome shotgun (WGS) entry which is preliminary data.</text>
</comment>
<dbReference type="Proteomes" id="UP000184255">
    <property type="component" value="Unassembled WGS sequence"/>
</dbReference>
<evidence type="ECO:0000313" key="1">
    <source>
        <dbReference type="EMBL" id="CVL08140.1"/>
    </source>
</evidence>
<dbReference type="VEuPathDB" id="FungiDB:FMAN_14196"/>
<gene>
    <name evidence="1" type="ORF">FMAN_14196</name>
</gene>
<proteinExistence type="predicted"/>